<gene>
    <name evidence="1" type="ORF">C486_04463</name>
</gene>
<reference evidence="1 2" key="1">
    <citation type="journal article" date="2014" name="PLoS Genet.">
        <title>Phylogenetically driven sequencing of extremely halophilic archaea reveals strategies for static and dynamic osmo-response.</title>
        <authorList>
            <person name="Becker E.A."/>
            <person name="Seitzer P.M."/>
            <person name="Tritt A."/>
            <person name="Larsen D."/>
            <person name="Krusor M."/>
            <person name="Yao A.I."/>
            <person name="Wu D."/>
            <person name="Madern D."/>
            <person name="Eisen J.A."/>
            <person name="Darling A.E."/>
            <person name="Facciotti M.T."/>
        </authorList>
    </citation>
    <scope>NUCLEOTIDE SEQUENCE [LARGE SCALE GENOMIC DNA]</scope>
    <source>
        <strain evidence="1 2">JCM 14663</strain>
    </source>
</reference>
<keyword evidence="2" id="KW-1185">Reference proteome</keyword>
<evidence type="ECO:0008006" key="3">
    <source>
        <dbReference type="Google" id="ProtNLM"/>
    </source>
</evidence>
<sequence>MIDRALEFGITFVETASVYPHGESEPFRGRGTDRDTVRYEATLSRIAMNRK</sequence>
<dbReference type="AlphaFoldDB" id="L9ZAK2"/>
<comment type="caution">
    <text evidence="1">The sequence shown here is derived from an EMBL/GenBank/DDBJ whole genome shotgun (WGS) entry which is preliminary data.</text>
</comment>
<dbReference type="RefSeq" id="WP_008453377.1">
    <property type="nucleotide sequence ID" value="NZ_AOIJ01000035.1"/>
</dbReference>
<evidence type="ECO:0000313" key="2">
    <source>
        <dbReference type="Proteomes" id="UP000011592"/>
    </source>
</evidence>
<dbReference type="EMBL" id="AOIJ01000035">
    <property type="protein sequence ID" value="ELY82647.1"/>
    <property type="molecule type" value="Genomic_DNA"/>
</dbReference>
<dbReference type="Proteomes" id="UP000011592">
    <property type="component" value="Unassembled WGS sequence"/>
</dbReference>
<dbReference type="InterPro" id="IPR036812">
    <property type="entry name" value="NAD(P)_OxRdtase_dom_sf"/>
</dbReference>
<organism evidence="1 2">
    <name type="scientific">Natrinema gari JCM 14663</name>
    <dbReference type="NCBI Taxonomy" id="1230459"/>
    <lineage>
        <taxon>Archaea</taxon>
        <taxon>Methanobacteriati</taxon>
        <taxon>Methanobacteriota</taxon>
        <taxon>Stenosarchaea group</taxon>
        <taxon>Halobacteria</taxon>
        <taxon>Halobacteriales</taxon>
        <taxon>Natrialbaceae</taxon>
        <taxon>Natrinema</taxon>
    </lineage>
</organism>
<evidence type="ECO:0000313" key="1">
    <source>
        <dbReference type="EMBL" id="ELY82647.1"/>
    </source>
</evidence>
<dbReference type="SUPFAM" id="SSF51430">
    <property type="entry name" value="NAD(P)-linked oxidoreductase"/>
    <property type="match status" value="1"/>
</dbReference>
<accession>L9ZAK2</accession>
<protein>
    <recommendedName>
        <fullName evidence="3">Aldo/keto reductase</fullName>
    </recommendedName>
</protein>
<proteinExistence type="predicted"/>
<dbReference type="PATRIC" id="fig|1230459.4.peg.895"/>
<name>L9ZAK2_9EURY</name>